<comment type="caution">
    <text evidence="4">The sequence shown here is derived from an EMBL/GenBank/DDBJ whole genome shotgun (WGS) entry which is preliminary data.</text>
</comment>
<protein>
    <submittedName>
        <fullName evidence="4">Zinc ribbon domain-containing protein</fullName>
    </submittedName>
</protein>
<keyword evidence="5" id="KW-1185">Reference proteome</keyword>
<feature type="region of interest" description="Disordered" evidence="1">
    <location>
        <begin position="345"/>
        <end position="379"/>
    </location>
</feature>
<gene>
    <name evidence="4" type="ORF">JYB65_07640</name>
</gene>
<dbReference type="Pfam" id="PF13240">
    <property type="entry name" value="Zn_Ribbon_1"/>
    <property type="match status" value="1"/>
</dbReference>
<feature type="region of interest" description="Disordered" evidence="1">
    <location>
        <begin position="238"/>
        <end position="261"/>
    </location>
</feature>
<evidence type="ECO:0000313" key="4">
    <source>
        <dbReference type="EMBL" id="MBN7773231.1"/>
    </source>
</evidence>
<feature type="domain" description="Zinc-ribbon" evidence="3">
    <location>
        <begin position="2"/>
        <end position="23"/>
    </location>
</feature>
<evidence type="ECO:0000256" key="1">
    <source>
        <dbReference type="SAM" id="MobiDB-lite"/>
    </source>
</evidence>
<accession>A0A939IIM5</accession>
<dbReference type="Proteomes" id="UP000664545">
    <property type="component" value="Unassembled WGS sequence"/>
</dbReference>
<dbReference type="EMBL" id="JAFJZZ010000002">
    <property type="protein sequence ID" value="MBN7773231.1"/>
    <property type="molecule type" value="Genomic_DNA"/>
</dbReference>
<name>A0A939IIM5_CLOAM</name>
<dbReference type="AlphaFoldDB" id="A0A939IIM5"/>
<feature type="transmembrane region" description="Helical" evidence="2">
    <location>
        <begin position="419"/>
        <end position="441"/>
    </location>
</feature>
<evidence type="ECO:0000313" key="5">
    <source>
        <dbReference type="Proteomes" id="UP000664545"/>
    </source>
</evidence>
<dbReference type="RefSeq" id="WP_206582059.1">
    <property type="nucleotide sequence ID" value="NZ_JAFJZZ010000002.1"/>
</dbReference>
<proteinExistence type="predicted"/>
<keyword evidence="2" id="KW-0812">Transmembrane</keyword>
<reference evidence="4" key="1">
    <citation type="submission" date="2021-02" db="EMBL/GenBank/DDBJ databases">
        <title>Abyssanaerobacter marinus gen.nov., sp., nov, anaerobic bacterium isolated from the Onnuri vent field of Indian Ocean and suggestion of Mogibacteriaceae fam. nov., and proposal of reclassification of ambiguous this family's genus member.</title>
        <authorList>
            <person name="Kim Y.J."/>
            <person name="Yang J.-A."/>
        </authorList>
    </citation>
    <scope>NUCLEOTIDE SEQUENCE</scope>
    <source>
        <strain evidence="4">DSM 2634</strain>
    </source>
</reference>
<dbReference type="InterPro" id="IPR026870">
    <property type="entry name" value="Zinc_ribbon_dom"/>
</dbReference>
<keyword evidence="2" id="KW-0472">Membrane</keyword>
<keyword evidence="2" id="KW-1133">Transmembrane helix</keyword>
<feature type="compositionally biased region" description="Basic and acidic residues" evidence="1">
    <location>
        <begin position="345"/>
        <end position="363"/>
    </location>
</feature>
<evidence type="ECO:0000256" key="2">
    <source>
        <dbReference type="SAM" id="Phobius"/>
    </source>
</evidence>
<sequence>MFCRKCGKSLIDGDRFCSYCGAQVIERNDSISGDEPVEEVIYNSTPKSIKEPLDASVPQKSIAQTWHEISESNVEKSPTWNLKGFPSHSEETKKTEDIVVDWKARRIEAQAENKFSSNISANRIKEPEPKIESEETPETGRTTFTRKDLLGKDRTRVFEKKKIDECLGTKEEQPELIQEESTSVFTLEAELFGKKSNLQFGAGSAASTDSVDKFYTFSKKNEEFQKLLDKEYERLRKGGLPERTEPSNLGNLEIKPSGGESLTGIEKLIPEKPEVQEPSINPPPALKMEAVNTENDHKFWSKVNLTDKPATENLTKETNIEAETIVEDLLPPEATASILSVPLDSFDHKEEPPTLEEIKKPEQIDTEVDEKEPSDSELKEEIAEKDAEEVLLPWDEEYAPMQAFVDEDTNKKKSSPVKVILVILIVLLTAEIGILGIKYFLPESGAATFINEKLGIAVNWVEVLKKPDDKQNSQKKTKQTTDEETKAVNAQAEAEKERNLNDVLEPLRVYNDNIKKISINKSLVFDESKDYGIDDLNNSVPIENNLWYKDKEGEPVYFDSEIMKTIIRFDSLWIDYLDQKNKEVLTLTKEGSVAYNNAKTYTGVGKISEVFNSLELGEMNKGKTGYYIWAKEDIDVTEKGKVTNKVYTYIYYLEPVGQELKIVSYIKIK</sequence>
<evidence type="ECO:0000259" key="3">
    <source>
        <dbReference type="Pfam" id="PF13240"/>
    </source>
</evidence>
<organism evidence="4 5">
    <name type="scientific">Clostridium aminobutyricum</name>
    <dbReference type="NCBI Taxonomy" id="33953"/>
    <lineage>
        <taxon>Bacteria</taxon>
        <taxon>Bacillati</taxon>
        <taxon>Bacillota</taxon>
        <taxon>Clostridia</taxon>
        <taxon>Eubacteriales</taxon>
        <taxon>Clostridiaceae</taxon>
        <taxon>Clostridium</taxon>
    </lineage>
</organism>